<evidence type="ECO:0000256" key="3">
    <source>
        <dbReference type="ARBA" id="ARBA00022692"/>
    </source>
</evidence>
<feature type="transmembrane region" description="Helical" evidence="6">
    <location>
        <begin position="145"/>
        <end position="166"/>
    </location>
</feature>
<sequence length="182" mass="20473">MYYCTRSCRPRALLFLSGLFSLVGLLYAYFMQEKFFLMPCPLCVVQRYFAFLVLFFSVFSCTSCSRAHFVALFMGFLSALCGLCAGIYQVYLQVFPSAVSRCGLEFSNFINKIFFAKWFPKMFSSAGDCAVVQWRFLDVVTIPELSVVFFFSLAMLLGFGIFRAICAMRCSDGGKSGGCHSS</sequence>
<dbReference type="InterPro" id="IPR050183">
    <property type="entry name" value="DsbB"/>
</dbReference>
<evidence type="ECO:0000313" key="7">
    <source>
        <dbReference type="EMBL" id="CUT17043.1"/>
    </source>
</evidence>
<dbReference type="GO" id="GO:0006457">
    <property type="term" value="P:protein folding"/>
    <property type="evidence" value="ECO:0007669"/>
    <property type="project" value="InterPro"/>
</dbReference>
<dbReference type="GO" id="GO:0005886">
    <property type="term" value="C:plasma membrane"/>
    <property type="evidence" value="ECO:0007669"/>
    <property type="project" value="UniProtKB-SubCell"/>
</dbReference>
<dbReference type="OrthoDB" id="3711263at2"/>
<keyword evidence="8" id="KW-1185">Reference proteome</keyword>
<keyword evidence="3 6" id="KW-0812">Transmembrane</keyword>
<keyword evidence="4 6" id="KW-1133">Transmembrane helix</keyword>
<dbReference type="EMBL" id="LN906597">
    <property type="protein sequence ID" value="CUT17043.1"/>
    <property type="molecule type" value="Genomic_DNA"/>
</dbReference>
<feature type="transmembrane region" description="Helical" evidence="6">
    <location>
        <begin position="36"/>
        <end position="57"/>
    </location>
</feature>
<keyword evidence="2" id="KW-1003">Cell membrane</keyword>
<proteinExistence type="predicted"/>
<dbReference type="InterPro" id="IPR023380">
    <property type="entry name" value="DsbB-like_sf"/>
</dbReference>
<dbReference type="Proteomes" id="UP000198651">
    <property type="component" value="Chromosome I"/>
</dbReference>
<name>A0A0S4LZQ3_9BURK</name>
<evidence type="ECO:0000256" key="2">
    <source>
        <dbReference type="ARBA" id="ARBA00022475"/>
    </source>
</evidence>
<organism evidence="7 8">
    <name type="scientific">Candidatus Ichthyocystis hellenicum</name>
    <dbReference type="NCBI Taxonomy" id="1561003"/>
    <lineage>
        <taxon>Bacteria</taxon>
        <taxon>Pseudomonadati</taxon>
        <taxon>Pseudomonadota</taxon>
        <taxon>Betaproteobacteria</taxon>
        <taxon>Burkholderiales</taxon>
        <taxon>Candidatus Ichthyocystis</taxon>
    </lineage>
</organism>
<dbReference type="InterPro" id="IPR003752">
    <property type="entry name" value="DiS_bond_form_DsbB/BdbC"/>
</dbReference>
<evidence type="ECO:0000313" key="8">
    <source>
        <dbReference type="Proteomes" id="UP000198651"/>
    </source>
</evidence>
<evidence type="ECO:0000256" key="1">
    <source>
        <dbReference type="ARBA" id="ARBA00004651"/>
    </source>
</evidence>
<dbReference type="STRING" id="1561003.Ark11_0185"/>
<dbReference type="GO" id="GO:0015035">
    <property type="term" value="F:protein-disulfide reductase activity"/>
    <property type="evidence" value="ECO:0007669"/>
    <property type="project" value="InterPro"/>
</dbReference>
<dbReference type="AlphaFoldDB" id="A0A0S4LZQ3"/>
<dbReference type="RefSeq" id="WP_092486475.1">
    <property type="nucleotide sequence ID" value="NZ_FLSL01000087.1"/>
</dbReference>
<dbReference type="Gene3D" id="1.20.1550.10">
    <property type="entry name" value="DsbB-like"/>
    <property type="match status" value="1"/>
</dbReference>
<gene>
    <name evidence="7" type="ORF">Ark11_0185</name>
</gene>
<feature type="transmembrane region" description="Helical" evidence="6">
    <location>
        <begin position="12"/>
        <end position="30"/>
    </location>
</feature>
<dbReference type="Pfam" id="PF02600">
    <property type="entry name" value="DsbB"/>
    <property type="match status" value="1"/>
</dbReference>
<protein>
    <submittedName>
        <fullName evidence="7">Putative disulfide bond formation protein</fullName>
    </submittedName>
</protein>
<evidence type="ECO:0000256" key="6">
    <source>
        <dbReference type="SAM" id="Phobius"/>
    </source>
</evidence>
<dbReference type="PANTHER" id="PTHR36570">
    <property type="entry name" value="DISULFIDE BOND FORMATION PROTEIN B"/>
    <property type="match status" value="1"/>
</dbReference>
<accession>A0A0S4LZQ3</accession>
<keyword evidence="5 6" id="KW-0472">Membrane</keyword>
<dbReference type="SUPFAM" id="SSF158442">
    <property type="entry name" value="DsbB-like"/>
    <property type="match status" value="1"/>
</dbReference>
<dbReference type="PANTHER" id="PTHR36570:SF3">
    <property type="entry name" value="DISULFIDE BOND FORMATION PROTEIN B"/>
    <property type="match status" value="1"/>
</dbReference>
<evidence type="ECO:0000256" key="4">
    <source>
        <dbReference type="ARBA" id="ARBA00022989"/>
    </source>
</evidence>
<feature type="transmembrane region" description="Helical" evidence="6">
    <location>
        <begin position="69"/>
        <end position="91"/>
    </location>
</feature>
<comment type="subcellular location">
    <subcellularLocation>
        <location evidence="1">Cell membrane</location>
        <topology evidence="1">Multi-pass membrane protein</topology>
    </subcellularLocation>
</comment>
<evidence type="ECO:0000256" key="5">
    <source>
        <dbReference type="ARBA" id="ARBA00023136"/>
    </source>
</evidence>
<reference evidence="8" key="1">
    <citation type="submission" date="2015-11" db="EMBL/GenBank/DDBJ databases">
        <authorList>
            <person name="Seth-Smith H.M.B."/>
        </authorList>
    </citation>
    <scope>NUCLEOTIDE SEQUENCE [LARGE SCALE GENOMIC DNA]</scope>
    <source>
        <strain evidence="8">2013Ark11</strain>
    </source>
</reference>